<feature type="repeat" description="ANK" evidence="3">
    <location>
        <begin position="321"/>
        <end position="353"/>
    </location>
</feature>
<dbReference type="PROSITE" id="PS50297">
    <property type="entry name" value="ANK_REP_REGION"/>
    <property type="match status" value="2"/>
</dbReference>
<dbReference type="Pfam" id="PF12796">
    <property type="entry name" value="Ank_2"/>
    <property type="match status" value="1"/>
</dbReference>
<evidence type="ECO:0000313" key="5">
    <source>
        <dbReference type="EMBL" id="CAB0043468.1"/>
    </source>
</evidence>
<keyword evidence="1" id="KW-0677">Repeat</keyword>
<evidence type="ECO:0000313" key="6">
    <source>
        <dbReference type="Proteomes" id="UP000479190"/>
    </source>
</evidence>
<evidence type="ECO:0000256" key="2">
    <source>
        <dbReference type="ARBA" id="ARBA00023043"/>
    </source>
</evidence>
<keyword evidence="2 3" id="KW-0040">ANK repeat</keyword>
<dbReference type="SUPFAM" id="SSF48403">
    <property type="entry name" value="Ankyrin repeat"/>
    <property type="match status" value="1"/>
</dbReference>
<dbReference type="Gene3D" id="1.25.40.20">
    <property type="entry name" value="Ankyrin repeat-containing domain"/>
    <property type="match status" value="1"/>
</dbReference>
<dbReference type="OrthoDB" id="448455at2759"/>
<accession>A0A6H5J063</accession>
<evidence type="ECO:0000256" key="3">
    <source>
        <dbReference type="PROSITE-ProRule" id="PRU00023"/>
    </source>
</evidence>
<dbReference type="PANTHER" id="PTHR24189">
    <property type="entry name" value="MYOTROPHIN"/>
    <property type="match status" value="1"/>
</dbReference>
<dbReference type="EMBL" id="CADCXV010001316">
    <property type="protein sequence ID" value="CAB0043468.1"/>
    <property type="molecule type" value="Genomic_DNA"/>
</dbReference>
<dbReference type="InterPro" id="IPR002110">
    <property type="entry name" value="Ankyrin_rpt"/>
</dbReference>
<feature type="repeat" description="ANK" evidence="3">
    <location>
        <begin position="246"/>
        <end position="278"/>
    </location>
</feature>
<reference evidence="5 6" key="1">
    <citation type="submission" date="2020-02" db="EMBL/GenBank/DDBJ databases">
        <authorList>
            <person name="Ferguson B K."/>
        </authorList>
    </citation>
    <scope>NUCLEOTIDE SEQUENCE [LARGE SCALE GENOMIC DNA]</scope>
</reference>
<proteinExistence type="predicted"/>
<organism evidence="5 6">
    <name type="scientific">Trichogramma brassicae</name>
    <dbReference type="NCBI Taxonomy" id="86971"/>
    <lineage>
        <taxon>Eukaryota</taxon>
        <taxon>Metazoa</taxon>
        <taxon>Ecdysozoa</taxon>
        <taxon>Arthropoda</taxon>
        <taxon>Hexapoda</taxon>
        <taxon>Insecta</taxon>
        <taxon>Pterygota</taxon>
        <taxon>Neoptera</taxon>
        <taxon>Endopterygota</taxon>
        <taxon>Hymenoptera</taxon>
        <taxon>Apocrita</taxon>
        <taxon>Proctotrupomorpha</taxon>
        <taxon>Chalcidoidea</taxon>
        <taxon>Trichogrammatidae</taxon>
        <taxon>Trichogramma</taxon>
    </lineage>
</organism>
<dbReference type="PROSITE" id="PS50088">
    <property type="entry name" value="ANK_REPEAT"/>
    <property type="match status" value="2"/>
</dbReference>
<evidence type="ECO:0000256" key="1">
    <source>
        <dbReference type="ARBA" id="ARBA00022737"/>
    </source>
</evidence>
<evidence type="ECO:0000256" key="4">
    <source>
        <dbReference type="SAM" id="MobiDB-lite"/>
    </source>
</evidence>
<keyword evidence="6" id="KW-1185">Reference proteome</keyword>
<dbReference type="AlphaFoldDB" id="A0A6H5J063"/>
<feature type="region of interest" description="Disordered" evidence="4">
    <location>
        <begin position="130"/>
        <end position="150"/>
    </location>
</feature>
<sequence>MFLLYESADGRLRSVRRLALDPPTTLSSRTRARRGTTTTEKATIRSEKETQSSEVVATRFLNRDMYHCSSARATFRSRGLSFVQRGSVYVSRRAEYEIYHCVSDQRILATLCVQVLINYKNQVQLRSNPSFEGPARYAESTSSEAHRKKKHAERLHVREREKTTEGFKILLDAETMSINKKKTMNINGNNSGNGNGGEDDKMKRVDNLSKEFDMTQFHMACVANLSSLVWEFLSRGQDPNCLVPKTGDAPLHLALANGNVRVVELLIKNGANPNLANEQGSTPLHVICTRDNDDDDESIDRFLKMCDDKNITLELDARDKLGRTPLQLAVVHSLPHAVDVLLVRGADIASFEVDLGVSRSCRHPQSRKDGIQTGPKRRAHHHELLRLVQTVGQAGGFRRKLVPKRGVRRKSVQPRDQFVAVALTPDPAEA</sequence>
<dbReference type="InterPro" id="IPR050745">
    <property type="entry name" value="Multifunctional_regulatory"/>
</dbReference>
<dbReference type="Proteomes" id="UP000479190">
    <property type="component" value="Unassembled WGS sequence"/>
</dbReference>
<protein>
    <submittedName>
        <fullName evidence="5">Uncharacterized protein</fullName>
    </submittedName>
</protein>
<feature type="region of interest" description="Disordered" evidence="4">
    <location>
        <begin position="26"/>
        <end position="47"/>
    </location>
</feature>
<dbReference type="InterPro" id="IPR036770">
    <property type="entry name" value="Ankyrin_rpt-contain_sf"/>
</dbReference>
<dbReference type="SMART" id="SM00248">
    <property type="entry name" value="ANK"/>
    <property type="match status" value="4"/>
</dbReference>
<name>A0A6H5J063_9HYME</name>
<feature type="compositionally biased region" description="Low complexity" evidence="4">
    <location>
        <begin position="26"/>
        <end position="41"/>
    </location>
</feature>
<gene>
    <name evidence="5" type="ORF">TBRA_LOCUS15056</name>
</gene>